<dbReference type="AlphaFoldDB" id="A0A832A518"/>
<dbReference type="EMBL" id="DSTK01000012">
    <property type="protein sequence ID" value="HFK96380.1"/>
    <property type="molecule type" value="Genomic_DNA"/>
</dbReference>
<comment type="caution">
    <text evidence="1">The sequence shown here is derived from an EMBL/GenBank/DDBJ whole genome shotgun (WGS) entry which is preliminary data.</text>
</comment>
<reference evidence="1" key="1">
    <citation type="journal article" date="2020" name="mSystems">
        <title>Genome- and Community-Level Interaction Insights into Carbon Utilization and Element Cycling Functions of Hydrothermarchaeota in Hydrothermal Sediment.</title>
        <authorList>
            <person name="Zhou Z."/>
            <person name="Liu Y."/>
            <person name="Xu W."/>
            <person name="Pan J."/>
            <person name="Luo Z.H."/>
            <person name="Li M."/>
        </authorList>
    </citation>
    <scope>NUCLEOTIDE SEQUENCE [LARGE SCALE GENOMIC DNA]</scope>
    <source>
        <strain evidence="1">SpSt-456</strain>
    </source>
</reference>
<accession>A0A832A518</accession>
<evidence type="ECO:0000313" key="1">
    <source>
        <dbReference type="EMBL" id="HFK96380.1"/>
    </source>
</evidence>
<protein>
    <submittedName>
        <fullName evidence="1">DUF4411 family protein</fullName>
    </submittedName>
</protein>
<name>A0A832A518_9BACT</name>
<dbReference type="InterPro" id="IPR016541">
    <property type="entry name" value="UCP008505"/>
</dbReference>
<proteinExistence type="predicted"/>
<organism evidence="1">
    <name type="scientific">Desulfacinum infernum</name>
    <dbReference type="NCBI Taxonomy" id="35837"/>
    <lineage>
        <taxon>Bacteria</taxon>
        <taxon>Pseudomonadati</taxon>
        <taxon>Thermodesulfobacteriota</taxon>
        <taxon>Syntrophobacteria</taxon>
        <taxon>Syntrophobacterales</taxon>
        <taxon>Syntrophobacteraceae</taxon>
        <taxon>Desulfacinum</taxon>
    </lineage>
</organism>
<gene>
    <name evidence="1" type="ORF">ENS06_03520</name>
</gene>
<dbReference type="Pfam" id="PF14367">
    <property type="entry name" value="DUF4411"/>
    <property type="match status" value="1"/>
</dbReference>
<sequence>MTRPSRYLLDSDVFITAKNTYYAFDICPGFWESVLHHHKNGTVFSIDRVRSELVAGRSTEDLVKWVRDQVPDSFFKGVEEGTVPDEYTEIMLWVQRHDLYDDHAKAKFAAGAC</sequence>